<evidence type="ECO:0000259" key="12">
    <source>
        <dbReference type="Pfam" id="PF03816"/>
    </source>
</evidence>
<comment type="function">
    <text evidence="10">Involved in SarA attenuation. Affects resistance to oxacillin and teicoplanin, as well as the synthesis of virulence factors.</text>
</comment>
<dbReference type="EMBL" id="SLUL01000006">
    <property type="protein sequence ID" value="TCL49773.1"/>
    <property type="molecule type" value="Genomic_DNA"/>
</dbReference>
<name>A0A4R1QDZ8_9BACL</name>
<keyword evidence="9" id="KW-0804">Transcription</keyword>
<keyword evidence="6" id="KW-1133">Transmembrane helix</keyword>
<protein>
    <recommendedName>
        <fullName evidence="11">Regulatory protein MsrR</fullName>
    </recommendedName>
</protein>
<dbReference type="Gene3D" id="3.40.630.190">
    <property type="entry name" value="LCP protein"/>
    <property type="match status" value="1"/>
</dbReference>
<dbReference type="AlphaFoldDB" id="A0A4R1QDZ8"/>
<dbReference type="PANTHER" id="PTHR33392:SF8">
    <property type="entry name" value="REGULATORY PROTEIN MSRR"/>
    <property type="match status" value="1"/>
</dbReference>
<keyword evidence="5" id="KW-0735">Signal-anchor</keyword>
<proteinExistence type="inferred from homology"/>
<keyword evidence="3" id="KW-1003">Cell membrane</keyword>
<dbReference type="Pfam" id="PF03816">
    <property type="entry name" value="LytR_cpsA_psr"/>
    <property type="match status" value="1"/>
</dbReference>
<dbReference type="PANTHER" id="PTHR33392">
    <property type="entry name" value="POLYISOPRENYL-TEICHOIC ACID--PEPTIDOGLYCAN TEICHOIC ACID TRANSFERASE TAGU"/>
    <property type="match status" value="1"/>
</dbReference>
<evidence type="ECO:0000256" key="9">
    <source>
        <dbReference type="ARBA" id="ARBA00023163"/>
    </source>
</evidence>
<dbReference type="GO" id="GO:0005886">
    <property type="term" value="C:plasma membrane"/>
    <property type="evidence" value="ECO:0007669"/>
    <property type="project" value="UniProtKB-SubCell"/>
</dbReference>
<evidence type="ECO:0000256" key="2">
    <source>
        <dbReference type="ARBA" id="ARBA00006068"/>
    </source>
</evidence>
<evidence type="ECO:0000313" key="14">
    <source>
        <dbReference type="Proteomes" id="UP000295658"/>
    </source>
</evidence>
<sequence>MRIFLLFIIFLLLTPRLVDAPTFSSGKRIEPNKKIEKEHVQESPLLFPLPLLERKTKTKPITFLLIGNDAHLKEKARSDTIIVARYNPEHRSIHLVSFMRDIYVEIPTYRHRSHKLNTAYFLGGETLLKKALKHNFDLDIDYTISVDFNGFAKLVDLIAPNGIKVNVSEKIVNDRRMNVAPGQQYLKGQDLLSYVRFRHDAESDFGRVQRQQEVLLLLKKELEKQMSSWEGIRKLPFVIQHSFQHVQTDVPLSEMLIMANDLSHVQTVKTLRIPVSRSFKNERVPRAGAVLKIDMLKNKQALQTFFNSDVSHE</sequence>
<keyword evidence="4" id="KW-0812">Transmembrane</keyword>
<accession>A0A4R1QDZ8</accession>
<keyword evidence="7" id="KW-0805">Transcription regulation</keyword>
<dbReference type="OrthoDB" id="9782542at2"/>
<dbReference type="RefSeq" id="WP_132948316.1">
    <property type="nucleotide sequence ID" value="NZ_SLUL01000006.1"/>
</dbReference>
<evidence type="ECO:0000256" key="10">
    <source>
        <dbReference type="ARBA" id="ARBA00037178"/>
    </source>
</evidence>
<comment type="subcellular location">
    <subcellularLocation>
        <location evidence="1">Cell membrane</location>
        <topology evidence="1">Single-pass type II membrane protein</topology>
    </subcellularLocation>
</comment>
<evidence type="ECO:0000256" key="8">
    <source>
        <dbReference type="ARBA" id="ARBA00023136"/>
    </source>
</evidence>
<evidence type="ECO:0000256" key="11">
    <source>
        <dbReference type="ARBA" id="ARBA00040752"/>
    </source>
</evidence>
<comment type="similarity">
    <text evidence="2">Belongs to the LytR/CpsA/Psr (LCP) family.</text>
</comment>
<keyword evidence="14" id="KW-1185">Reference proteome</keyword>
<evidence type="ECO:0000256" key="6">
    <source>
        <dbReference type="ARBA" id="ARBA00022989"/>
    </source>
</evidence>
<dbReference type="Proteomes" id="UP000295658">
    <property type="component" value="Unassembled WGS sequence"/>
</dbReference>
<gene>
    <name evidence="13" type="ORF">EDD69_106127</name>
</gene>
<evidence type="ECO:0000256" key="3">
    <source>
        <dbReference type="ARBA" id="ARBA00022475"/>
    </source>
</evidence>
<reference evidence="13 14" key="1">
    <citation type="submission" date="2019-03" db="EMBL/GenBank/DDBJ databases">
        <title>Genomic Encyclopedia of Type Strains, Phase IV (KMG-IV): sequencing the most valuable type-strain genomes for metagenomic binning, comparative biology and taxonomic classification.</title>
        <authorList>
            <person name="Goeker M."/>
        </authorList>
    </citation>
    <scope>NUCLEOTIDE SEQUENCE [LARGE SCALE GENOMIC DNA]</scope>
    <source>
        <strain evidence="13 14">DSM 24979</strain>
    </source>
</reference>
<organism evidence="13 14">
    <name type="scientific">Thermolongibacillus altinsuensis</name>
    <dbReference type="NCBI Taxonomy" id="575256"/>
    <lineage>
        <taxon>Bacteria</taxon>
        <taxon>Bacillati</taxon>
        <taxon>Bacillota</taxon>
        <taxon>Bacilli</taxon>
        <taxon>Bacillales</taxon>
        <taxon>Anoxybacillaceae</taxon>
        <taxon>Thermolongibacillus</taxon>
    </lineage>
</organism>
<evidence type="ECO:0000256" key="1">
    <source>
        <dbReference type="ARBA" id="ARBA00004401"/>
    </source>
</evidence>
<keyword evidence="8" id="KW-0472">Membrane</keyword>
<feature type="domain" description="Cell envelope-related transcriptional attenuator" evidence="12">
    <location>
        <begin position="77"/>
        <end position="222"/>
    </location>
</feature>
<evidence type="ECO:0000256" key="4">
    <source>
        <dbReference type="ARBA" id="ARBA00022692"/>
    </source>
</evidence>
<evidence type="ECO:0000313" key="13">
    <source>
        <dbReference type="EMBL" id="TCL49773.1"/>
    </source>
</evidence>
<evidence type="ECO:0000256" key="5">
    <source>
        <dbReference type="ARBA" id="ARBA00022968"/>
    </source>
</evidence>
<dbReference type="InterPro" id="IPR004474">
    <property type="entry name" value="LytR_CpsA_psr"/>
</dbReference>
<dbReference type="NCBIfam" id="TIGR00350">
    <property type="entry name" value="lytR_cpsA_psr"/>
    <property type="match status" value="1"/>
</dbReference>
<comment type="caution">
    <text evidence="13">The sequence shown here is derived from an EMBL/GenBank/DDBJ whole genome shotgun (WGS) entry which is preliminary data.</text>
</comment>
<evidence type="ECO:0000256" key="7">
    <source>
        <dbReference type="ARBA" id="ARBA00023015"/>
    </source>
</evidence>
<dbReference type="InterPro" id="IPR050922">
    <property type="entry name" value="LytR/CpsA/Psr_CW_biosynth"/>
</dbReference>